<dbReference type="PANTHER" id="PTHR47991">
    <property type="entry name" value="OXOGLUTARATE/IRON-DEPENDENT DIOXYGENASE"/>
    <property type="match status" value="1"/>
</dbReference>
<proteinExistence type="inferred from homology"/>
<dbReference type="PROSITE" id="PS51471">
    <property type="entry name" value="FE2OG_OXY"/>
    <property type="match status" value="1"/>
</dbReference>
<keyword evidence="6" id="KW-1185">Reference proteome</keyword>
<dbReference type="Gene3D" id="2.60.120.330">
    <property type="entry name" value="B-lactam Antibiotic, Isopenicillin N Synthase, Chain"/>
    <property type="match status" value="1"/>
</dbReference>
<dbReference type="InterPro" id="IPR050295">
    <property type="entry name" value="Plant_2OG-oxidoreductases"/>
</dbReference>
<dbReference type="InterPro" id="IPR044861">
    <property type="entry name" value="IPNS-like_FE2OG_OXY"/>
</dbReference>
<dbReference type="InterPro" id="IPR027443">
    <property type="entry name" value="IPNS-like_sf"/>
</dbReference>
<reference evidence="5" key="1">
    <citation type="journal article" date="2017" name="Nature">
        <title>The genome of Chenopodium quinoa.</title>
        <authorList>
            <person name="Jarvis D.E."/>
            <person name="Ho Y.S."/>
            <person name="Lightfoot D.J."/>
            <person name="Schmoeckel S.M."/>
            <person name="Li B."/>
            <person name="Borm T.J.A."/>
            <person name="Ohyanagi H."/>
            <person name="Mineta K."/>
            <person name="Michell C.T."/>
            <person name="Saber N."/>
            <person name="Kharbatia N.M."/>
            <person name="Rupper R.R."/>
            <person name="Sharp A.R."/>
            <person name="Dally N."/>
            <person name="Boughton B.A."/>
            <person name="Woo Y.H."/>
            <person name="Gao G."/>
            <person name="Schijlen E.G.W.M."/>
            <person name="Guo X."/>
            <person name="Momin A.A."/>
            <person name="Negrao S."/>
            <person name="Al-Babili S."/>
            <person name="Gehring C."/>
            <person name="Roessner U."/>
            <person name="Jung C."/>
            <person name="Murphy K."/>
            <person name="Arold S.T."/>
            <person name="Gojobori T."/>
            <person name="van der Linden C.G."/>
            <person name="van Loo E.N."/>
            <person name="Jellen E.N."/>
            <person name="Maughan P.J."/>
            <person name="Tester M."/>
        </authorList>
    </citation>
    <scope>NUCLEOTIDE SEQUENCE [LARGE SCALE GENOMIC DNA]</scope>
    <source>
        <strain evidence="5">cv. PI 614886</strain>
    </source>
</reference>
<comment type="similarity">
    <text evidence="3">Belongs to the iron/ascorbate-dependent oxidoreductase family.</text>
</comment>
<dbReference type="Gramene" id="AUR62024725-RA">
    <property type="protein sequence ID" value="AUR62024725-RA:cds"/>
    <property type="gene ID" value="AUR62024725"/>
</dbReference>
<feature type="domain" description="Fe2OG dioxygenase" evidence="4">
    <location>
        <begin position="111"/>
        <end position="211"/>
    </location>
</feature>
<evidence type="ECO:0000259" key="4">
    <source>
        <dbReference type="PROSITE" id="PS51471"/>
    </source>
</evidence>
<evidence type="ECO:0000313" key="6">
    <source>
        <dbReference type="Proteomes" id="UP000596660"/>
    </source>
</evidence>
<evidence type="ECO:0000313" key="5">
    <source>
        <dbReference type="EnsemblPlants" id="AUR62024725-RA:cds"/>
    </source>
</evidence>
<dbReference type="Pfam" id="PF03171">
    <property type="entry name" value="2OG-FeII_Oxy"/>
    <property type="match status" value="1"/>
</dbReference>
<evidence type="ECO:0000256" key="1">
    <source>
        <dbReference type="ARBA" id="ARBA00022723"/>
    </source>
</evidence>
<evidence type="ECO:0000256" key="2">
    <source>
        <dbReference type="ARBA" id="ARBA00023004"/>
    </source>
</evidence>
<dbReference type="EnsemblPlants" id="AUR62024725-RA">
    <property type="protein sequence ID" value="AUR62024725-RA:cds"/>
    <property type="gene ID" value="AUR62024725"/>
</dbReference>
<dbReference type="InterPro" id="IPR005123">
    <property type="entry name" value="Oxoglu/Fe-dep_dioxygenase_dom"/>
</dbReference>
<dbReference type="GO" id="GO:0046872">
    <property type="term" value="F:metal ion binding"/>
    <property type="evidence" value="ECO:0007669"/>
    <property type="project" value="UniProtKB-KW"/>
</dbReference>
<dbReference type="AlphaFoldDB" id="A0A803M7R0"/>
<protein>
    <recommendedName>
        <fullName evidence="4">Fe2OG dioxygenase domain-containing protein</fullName>
    </recommendedName>
</protein>
<keyword evidence="3" id="KW-0560">Oxidoreductase</keyword>
<keyword evidence="2 3" id="KW-0408">Iron</keyword>
<keyword evidence="1 3" id="KW-0479">Metal-binding</keyword>
<sequence length="265" mass="30830">MEDAMKVFKEFFELPFEKKSHLYTHDENVKCKLYTSSYNYENEEIHYWRDCLIHDCAPLKESFDLWPRNPPRYREVVGEYLSQVGKLGSRILDLISEGLGLESDFFAHGYNEDFFLTVNHYPPCPDPSFTLGLPKHCDPNVITLLLQDIVPGLQVRVDNEWQLVQPRPNAFVVNIAHQMQVISNGKLKGAEHRVVTNTEKSRTTASYFVVPSKDCILEPAKALTQNDPPLYKQFRYAEFMETYKALSTQEPENLLEPYKFKKEVI</sequence>
<accession>A0A803M7R0</accession>
<dbReference type="SUPFAM" id="SSF51197">
    <property type="entry name" value="Clavaminate synthase-like"/>
    <property type="match status" value="1"/>
</dbReference>
<name>A0A803M7R0_CHEQI</name>
<dbReference type="OMA" id="CYRTVKF"/>
<dbReference type="Proteomes" id="UP000596660">
    <property type="component" value="Unplaced"/>
</dbReference>
<evidence type="ECO:0000256" key="3">
    <source>
        <dbReference type="RuleBase" id="RU003682"/>
    </source>
</evidence>
<organism evidence="5 6">
    <name type="scientific">Chenopodium quinoa</name>
    <name type="common">Quinoa</name>
    <dbReference type="NCBI Taxonomy" id="63459"/>
    <lineage>
        <taxon>Eukaryota</taxon>
        <taxon>Viridiplantae</taxon>
        <taxon>Streptophyta</taxon>
        <taxon>Embryophyta</taxon>
        <taxon>Tracheophyta</taxon>
        <taxon>Spermatophyta</taxon>
        <taxon>Magnoliopsida</taxon>
        <taxon>eudicotyledons</taxon>
        <taxon>Gunneridae</taxon>
        <taxon>Pentapetalae</taxon>
        <taxon>Caryophyllales</taxon>
        <taxon>Chenopodiaceae</taxon>
        <taxon>Chenopodioideae</taxon>
        <taxon>Atripliceae</taxon>
        <taxon>Chenopodium</taxon>
    </lineage>
</organism>
<dbReference type="GO" id="GO:0016491">
    <property type="term" value="F:oxidoreductase activity"/>
    <property type="evidence" value="ECO:0007669"/>
    <property type="project" value="UniProtKB-KW"/>
</dbReference>
<reference evidence="5" key="2">
    <citation type="submission" date="2021-03" db="UniProtKB">
        <authorList>
            <consortium name="EnsemblPlants"/>
        </authorList>
    </citation>
    <scope>IDENTIFICATION</scope>
</reference>